<dbReference type="PANTHER" id="PTHR31157:SF1">
    <property type="entry name" value="SCP DOMAIN-CONTAINING PROTEIN"/>
    <property type="match status" value="1"/>
</dbReference>
<dbReference type="OrthoDB" id="568194at2759"/>
<feature type="signal peptide" evidence="2">
    <location>
        <begin position="1"/>
        <end position="18"/>
    </location>
</feature>
<keyword evidence="5" id="KW-1185">Reference proteome</keyword>
<name>A0A9W8E679_9FUNG</name>
<dbReference type="EMBL" id="JANBPY010000012">
    <property type="protein sequence ID" value="KAJ1969948.1"/>
    <property type="molecule type" value="Genomic_DNA"/>
</dbReference>
<dbReference type="PANTHER" id="PTHR31157">
    <property type="entry name" value="SCP DOMAIN-CONTAINING PROTEIN"/>
    <property type="match status" value="1"/>
</dbReference>
<gene>
    <name evidence="4" type="ORF">IWQ62_000289</name>
</gene>
<dbReference type="Proteomes" id="UP001150925">
    <property type="component" value="Unassembled WGS sequence"/>
</dbReference>
<feature type="compositionally biased region" description="Polar residues" evidence="1">
    <location>
        <begin position="208"/>
        <end position="217"/>
    </location>
</feature>
<evidence type="ECO:0000256" key="2">
    <source>
        <dbReference type="SAM" id="SignalP"/>
    </source>
</evidence>
<evidence type="ECO:0000313" key="4">
    <source>
        <dbReference type="EMBL" id="KAJ1969948.1"/>
    </source>
</evidence>
<feature type="chain" id="PRO_5040806349" description="SCP domain-containing protein" evidence="2">
    <location>
        <begin position="19"/>
        <end position="217"/>
    </location>
</feature>
<dbReference type="CDD" id="cd05379">
    <property type="entry name" value="CAP_bacterial"/>
    <property type="match status" value="1"/>
</dbReference>
<sequence length="217" mass="23086">MRTLTWCLILLTAGYSLAQPYAGRSSMDPNKMLALVNDARKQSNASPLSYNDALNKDAKHHSQYQSSIGSMTHDDSKGDTMSRLQQDGLQASATGENVAYNQPDVDSVMDSWLNSPGHRANILNPSYTHLGAANVNGYWTQVFAGLEGSAGGYQNQSPGHSGTEKHAQQQGEEGENVGGRSAGGKQRPGINTSGLGVGLDSYTRPSLWGSSINTPSI</sequence>
<dbReference type="Gene3D" id="3.40.33.10">
    <property type="entry name" value="CAP"/>
    <property type="match status" value="1"/>
</dbReference>
<dbReference type="InterPro" id="IPR035940">
    <property type="entry name" value="CAP_sf"/>
</dbReference>
<organism evidence="4 5">
    <name type="scientific">Dispira parvispora</name>
    <dbReference type="NCBI Taxonomy" id="1520584"/>
    <lineage>
        <taxon>Eukaryota</taxon>
        <taxon>Fungi</taxon>
        <taxon>Fungi incertae sedis</taxon>
        <taxon>Zoopagomycota</taxon>
        <taxon>Kickxellomycotina</taxon>
        <taxon>Dimargaritomycetes</taxon>
        <taxon>Dimargaritales</taxon>
        <taxon>Dimargaritaceae</taxon>
        <taxon>Dispira</taxon>
    </lineage>
</organism>
<feature type="region of interest" description="Disordered" evidence="1">
    <location>
        <begin position="150"/>
        <end position="217"/>
    </location>
</feature>
<feature type="region of interest" description="Disordered" evidence="1">
    <location>
        <begin position="59"/>
        <end position="81"/>
    </location>
</feature>
<dbReference type="Pfam" id="PF00188">
    <property type="entry name" value="CAP"/>
    <property type="match status" value="1"/>
</dbReference>
<evidence type="ECO:0000259" key="3">
    <source>
        <dbReference type="Pfam" id="PF00188"/>
    </source>
</evidence>
<accession>A0A9W8E679</accession>
<reference evidence="4" key="1">
    <citation type="submission" date="2022-07" db="EMBL/GenBank/DDBJ databases">
        <title>Phylogenomic reconstructions and comparative analyses of Kickxellomycotina fungi.</title>
        <authorList>
            <person name="Reynolds N.K."/>
            <person name="Stajich J.E."/>
            <person name="Barry K."/>
            <person name="Grigoriev I.V."/>
            <person name="Crous P."/>
            <person name="Smith M.E."/>
        </authorList>
    </citation>
    <scope>NUCLEOTIDE SEQUENCE</scope>
    <source>
        <strain evidence="4">RSA 1196</strain>
    </source>
</reference>
<feature type="domain" description="SCP" evidence="3">
    <location>
        <begin position="33"/>
        <end position="137"/>
    </location>
</feature>
<evidence type="ECO:0000313" key="5">
    <source>
        <dbReference type="Proteomes" id="UP001150925"/>
    </source>
</evidence>
<proteinExistence type="predicted"/>
<protein>
    <recommendedName>
        <fullName evidence="3">SCP domain-containing protein</fullName>
    </recommendedName>
</protein>
<dbReference type="SUPFAM" id="SSF55797">
    <property type="entry name" value="PR-1-like"/>
    <property type="match status" value="1"/>
</dbReference>
<keyword evidence="2" id="KW-0732">Signal</keyword>
<dbReference type="InterPro" id="IPR014044">
    <property type="entry name" value="CAP_dom"/>
</dbReference>
<evidence type="ECO:0000256" key="1">
    <source>
        <dbReference type="SAM" id="MobiDB-lite"/>
    </source>
</evidence>
<comment type="caution">
    <text evidence="4">The sequence shown here is derived from an EMBL/GenBank/DDBJ whole genome shotgun (WGS) entry which is preliminary data.</text>
</comment>
<dbReference type="AlphaFoldDB" id="A0A9W8E679"/>